<proteinExistence type="predicted"/>
<reference evidence="1" key="1">
    <citation type="submission" date="2014-09" db="EMBL/GenBank/DDBJ databases">
        <authorList>
            <person name="Magalhaes I.L.F."/>
            <person name="Oliveira U."/>
            <person name="Santos F.R."/>
            <person name="Vidigal T.H.D.A."/>
            <person name="Brescovit A.D."/>
            <person name="Santos A.J."/>
        </authorList>
    </citation>
    <scope>NUCLEOTIDE SEQUENCE</scope>
    <source>
        <tissue evidence="1">Shoot tissue taken approximately 20 cm above the soil surface</tissue>
    </source>
</reference>
<reference evidence="1" key="2">
    <citation type="journal article" date="2015" name="Data Brief">
        <title>Shoot transcriptome of the giant reed, Arundo donax.</title>
        <authorList>
            <person name="Barrero R.A."/>
            <person name="Guerrero F.D."/>
            <person name="Moolhuijzen P."/>
            <person name="Goolsby J.A."/>
            <person name="Tidwell J."/>
            <person name="Bellgard S.E."/>
            <person name="Bellgard M.I."/>
        </authorList>
    </citation>
    <scope>NUCLEOTIDE SEQUENCE</scope>
    <source>
        <tissue evidence="1">Shoot tissue taken approximately 20 cm above the soil surface</tissue>
    </source>
</reference>
<evidence type="ECO:0000313" key="1">
    <source>
        <dbReference type="EMBL" id="JAD42650.1"/>
    </source>
</evidence>
<sequence length="35" mass="4474">MHELLGKVQFRYQCHNETWNYKRKRMIRSHLEIVE</sequence>
<organism evidence="1">
    <name type="scientific">Arundo donax</name>
    <name type="common">Giant reed</name>
    <name type="synonym">Donax arundinaceus</name>
    <dbReference type="NCBI Taxonomy" id="35708"/>
    <lineage>
        <taxon>Eukaryota</taxon>
        <taxon>Viridiplantae</taxon>
        <taxon>Streptophyta</taxon>
        <taxon>Embryophyta</taxon>
        <taxon>Tracheophyta</taxon>
        <taxon>Spermatophyta</taxon>
        <taxon>Magnoliopsida</taxon>
        <taxon>Liliopsida</taxon>
        <taxon>Poales</taxon>
        <taxon>Poaceae</taxon>
        <taxon>PACMAD clade</taxon>
        <taxon>Arundinoideae</taxon>
        <taxon>Arundineae</taxon>
        <taxon>Arundo</taxon>
    </lineage>
</organism>
<accession>A0A0A9A0Y3</accession>
<name>A0A0A9A0Y3_ARUDO</name>
<protein>
    <submittedName>
        <fullName evidence="1">Uncharacterized protein</fullName>
    </submittedName>
</protein>
<dbReference type="EMBL" id="GBRH01255245">
    <property type="protein sequence ID" value="JAD42650.1"/>
    <property type="molecule type" value="Transcribed_RNA"/>
</dbReference>
<dbReference type="AlphaFoldDB" id="A0A0A9A0Y3"/>